<reference evidence="2 3" key="1">
    <citation type="submission" date="2018-08" db="EMBL/GenBank/DDBJ databases">
        <title>A genome reference for cultivated species of the human gut microbiota.</title>
        <authorList>
            <person name="Zou Y."/>
            <person name="Xue W."/>
            <person name="Luo G."/>
        </authorList>
    </citation>
    <scope>NUCLEOTIDE SEQUENCE [LARGE SCALE GENOMIC DNA]</scope>
    <source>
        <strain evidence="2 3">AM16-50</strain>
    </source>
</reference>
<dbReference type="EMBL" id="QRKC01000015">
    <property type="protein sequence ID" value="RHH74049.1"/>
    <property type="molecule type" value="Genomic_DNA"/>
</dbReference>
<dbReference type="Proteomes" id="UP000283732">
    <property type="component" value="Unassembled WGS sequence"/>
</dbReference>
<comment type="caution">
    <text evidence="2">The sequence shown here is derived from an EMBL/GenBank/DDBJ whole genome shotgun (WGS) entry which is preliminary data.</text>
</comment>
<name>A0A3R6GM44_9BACT</name>
<proteinExistence type="predicted"/>
<gene>
    <name evidence="2" type="ORF">DW191_19270</name>
</gene>
<feature type="domain" description="DUF6808" evidence="1">
    <location>
        <begin position="79"/>
        <end position="154"/>
    </location>
</feature>
<evidence type="ECO:0000313" key="2">
    <source>
        <dbReference type="EMBL" id="RHH74049.1"/>
    </source>
</evidence>
<sequence length="154" mass="17691">MKSWHVILILILCLLCFLAGRHTNRIGDELVGKNDTLILHDTIRDSIPYPVYETVIQTVPEMFPVYITLEGDTVREPIFVPVPITQKEYLTDDYRAWVSGYNPSLDSIDIFRKTMYITKQQSPRRWGIGITAGYGIGRYGLSPYIGVGGFYRIW</sequence>
<dbReference type="Pfam" id="PF20647">
    <property type="entry name" value="DUF6808"/>
    <property type="match status" value="1"/>
</dbReference>
<dbReference type="InterPro" id="IPR049214">
    <property type="entry name" value="DUF6808"/>
</dbReference>
<organism evidence="2 3">
    <name type="scientific">Parabacteroides merdae</name>
    <dbReference type="NCBI Taxonomy" id="46503"/>
    <lineage>
        <taxon>Bacteria</taxon>
        <taxon>Pseudomonadati</taxon>
        <taxon>Bacteroidota</taxon>
        <taxon>Bacteroidia</taxon>
        <taxon>Bacteroidales</taxon>
        <taxon>Tannerellaceae</taxon>
        <taxon>Parabacteroides</taxon>
    </lineage>
</organism>
<evidence type="ECO:0000259" key="1">
    <source>
        <dbReference type="Pfam" id="PF20647"/>
    </source>
</evidence>
<dbReference type="RefSeq" id="WP_122291660.1">
    <property type="nucleotide sequence ID" value="NZ_QRKC01000015.1"/>
</dbReference>
<protein>
    <recommendedName>
        <fullName evidence="1">DUF6808 domain-containing protein</fullName>
    </recommendedName>
</protein>
<accession>A0A3R6GM44</accession>
<dbReference type="AlphaFoldDB" id="A0A3R6GM44"/>
<evidence type="ECO:0000313" key="3">
    <source>
        <dbReference type="Proteomes" id="UP000283732"/>
    </source>
</evidence>